<dbReference type="Pfam" id="PF00175">
    <property type="entry name" value="NAD_binding_1"/>
    <property type="match status" value="1"/>
</dbReference>
<feature type="domain" description="FAD-binding FR-type" evidence="15">
    <location>
        <begin position="221"/>
        <end position="326"/>
    </location>
</feature>
<dbReference type="GO" id="GO:0020037">
    <property type="term" value="F:heme binding"/>
    <property type="evidence" value="ECO:0007669"/>
    <property type="project" value="UniProtKB-UniRule"/>
</dbReference>
<dbReference type="PROSITE" id="PS51384">
    <property type="entry name" value="FAD_FR"/>
    <property type="match status" value="1"/>
</dbReference>
<evidence type="ECO:0000256" key="11">
    <source>
        <dbReference type="ARBA" id="ARBA00023136"/>
    </source>
</evidence>
<evidence type="ECO:0000256" key="10">
    <source>
        <dbReference type="ARBA" id="ARBA00023027"/>
    </source>
</evidence>
<dbReference type="CDD" id="cd06183">
    <property type="entry name" value="cyt_b5_reduct_like"/>
    <property type="match status" value="1"/>
</dbReference>
<evidence type="ECO:0000256" key="9">
    <source>
        <dbReference type="ARBA" id="ARBA00023004"/>
    </source>
</evidence>
<evidence type="ECO:0000313" key="16">
    <source>
        <dbReference type="EMBL" id="KAK4212133.1"/>
    </source>
</evidence>
<sequence length="476" mass="51374">MATMTTTTMLPAFTATQVAEHNTETNNWIIIQGQIYDVAKYIHDHPGGVEVLTEAAGTDASEAFDNAGHSDDALEIMAELLVGHLEGYQKPVPKRVVHLPQVETVSAPSPPPRSSIPSTTGAALALGSIAAISAVAARHSHTASTTTTAVAEQLLSHLPNTANGFPGGFLAASAISAATALVAVKQISSFTHMDHGFERFPMHKPASQQPPLPPKIWLKSKEFQPLPLIRKEQVAPMVFRLVFSLPTHDTILGLPTGQHVVIRTIIDGKPVMRSYTPISNNADKGVLELIIKCYPDGLLTGSYIASLQPDVDSVLFRGPKGAMKYHRGLAKEIGMIAGGTGITPMHQVIRAVCDDPQDHTRVSLVYANRSEGDILLRTELDSWAERFPEKLKVWYTVDHAPLSESEENKWEHGVGHINKGVLGKWMPKPPNGAEEESKVFLCGPPGMINAAKGMLGELGWEVPGASAKMEDQVFVF</sequence>
<evidence type="ECO:0000256" key="8">
    <source>
        <dbReference type="ARBA" id="ARBA00023002"/>
    </source>
</evidence>
<dbReference type="SMART" id="SM01117">
    <property type="entry name" value="Cyt-b5"/>
    <property type="match status" value="1"/>
</dbReference>
<dbReference type="InterPro" id="IPR001433">
    <property type="entry name" value="OxRdtase_FAD/NAD-bd"/>
</dbReference>
<dbReference type="Gene3D" id="2.40.30.10">
    <property type="entry name" value="Translation factors"/>
    <property type="match status" value="1"/>
</dbReference>
<gene>
    <name evidence="16" type="ORF">QBC37DRAFT_425472</name>
</gene>
<dbReference type="PANTHER" id="PTHR19370">
    <property type="entry name" value="NADH-CYTOCHROME B5 REDUCTASE"/>
    <property type="match status" value="1"/>
</dbReference>
<keyword evidence="4 13" id="KW-0349">Heme</keyword>
<dbReference type="InterPro" id="IPR001834">
    <property type="entry name" value="CBR-like"/>
</dbReference>
<feature type="domain" description="Cytochrome b5 heme-binding" evidence="14">
    <location>
        <begin position="10"/>
        <end position="86"/>
    </location>
</feature>
<feature type="binding site" evidence="12">
    <location>
        <position position="343"/>
    </location>
    <ligand>
        <name>FAD</name>
        <dbReference type="ChEBI" id="CHEBI:57692"/>
    </ligand>
</feature>
<dbReference type="Pfam" id="PF00970">
    <property type="entry name" value="FAD_binding_6"/>
    <property type="match status" value="1"/>
</dbReference>
<dbReference type="PROSITE" id="PS50255">
    <property type="entry name" value="CYTOCHROME_B5_2"/>
    <property type="match status" value="1"/>
</dbReference>
<feature type="binding site" evidence="12">
    <location>
        <position position="275"/>
    </location>
    <ligand>
        <name>FAD</name>
        <dbReference type="ChEBI" id="CHEBI:57692"/>
    </ligand>
</feature>
<dbReference type="GO" id="GO:0005783">
    <property type="term" value="C:endoplasmic reticulum"/>
    <property type="evidence" value="ECO:0007669"/>
    <property type="project" value="TreeGrafter"/>
</dbReference>
<comment type="caution">
    <text evidence="16">The sequence shown here is derived from an EMBL/GenBank/DDBJ whole genome shotgun (WGS) entry which is preliminary data.</text>
</comment>
<dbReference type="EMBL" id="MU858133">
    <property type="protein sequence ID" value="KAK4212133.1"/>
    <property type="molecule type" value="Genomic_DNA"/>
</dbReference>
<dbReference type="InterPro" id="IPR036400">
    <property type="entry name" value="Cyt_B5-like_heme/steroid_sf"/>
</dbReference>
<dbReference type="Gene3D" id="3.40.50.80">
    <property type="entry name" value="Nucleotide-binding domain of ferredoxin-NADP reductase (FNR) module"/>
    <property type="match status" value="1"/>
</dbReference>
<feature type="binding site" evidence="12">
    <location>
        <position position="292"/>
    </location>
    <ligand>
        <name>FAD</name>
        <dbReference type="ChEBI" id="CHEBI:57692"/>
    </ligand>
</feature>
<dbReference type="PANTHER" id="PTHR19370:SF178">
    <property type="entry name" value="CYTOCHROME-B5 REDUCTASE"/>
    <property type="match status" value="1"/>
</dbReference>
<comment type="subcellular location">
    <subcellularLocation>
        <location evidence="2">Mitochondrion outer membrane</location>
        <topology evidence="2">Single-pass membrane protein</topology>
    </subcellularLocation>
</comment>
<dbReference type="GO" id="GO:0005741">
    <property type="term" value="C:mitochondrial outer membrane"/>
    <property type="evidence" value="ECO:0007669"/>
    <property type="project" value="UniProtKB-SubCell"/>
</dbReference>
<dbReference type="PRINTS" id="PR00371">
    <property type="entry name" value="FPNCR"/>
</dbReference>
<comment type="cofactor">
    <cofactor evidence="1 12">
        <name>FAD</name>
        <dbReference type="ChEBI" id="CHEBI:57692"/>
    </cofactor>
</comment>
<evidence type="ECO:0000256" key="7">
    <source>
        <dbReference type="ARBA" id="ARBA00022827"/>
    </source>
</evidence>
<evidence type="ECO:0000256" key="13">
    <source>
        <dbReference type="RuleBase" id="RU362121"/>
    </source>
</evidence>
<evidence type="ECO:0000259" key="15">
    <source>
        <dbReference type="PROSITE" id="PS51384"/>
    </source>
</evidence>
<dbReference type="InterPro" id="IPR039261">
    <property type="entry name" value="FNR_nucleotide-bd"/>
</dbReference>
<dbReference type="InterPro" id="IPR018506">
    <property type="entry name" value="Cyt_B5_heme-BS"/>
</dbReference>
<keyword evidence="8" id="KW-0560">Oxidoreductase</keyword>
<dbReference type="InterPro" id="IPR017938">
    <property type="entry name" value="Riboflavin_synthase-like_b-brl"/>
</dbReference>
<keyword evidence="10" id="KW-0520">NAD</keyword>
<name>A0AAN6Y3R9_9PEZI</name>
<keyword evidence="9 13" id="KW-0408">Iron</keyword>
<dbReference type="SUPFAM" id="SSF63380">
    <property type="entry name" value="Riboflavin synthase domain-like"/>
    <property type="match status" value="1"/>
</dbReference>
<protein>
    <recommendedName>
        <fullName evidence="18">Cytochrome-b5 reductase</fullName>
    </recommendedName>
</protein>
<evidence type="ECO:0008006" key="18">
    <source>
        <dbReference type="Google" id="ProtNLM"/>
    </source>
</evidence>
<evidence type="ECO:0000256" key="3">
    <source>
        <dbReference type="ARBA" id="ARBA00006105"/>
    </source>
</evidence>
<dbReference type="Gene3D" id="3.10.120.10">
    <property type="entry name" value="Cytochrome b5-like heme/steroid binding domain"/>
    <property type="match status" value="1"/>
</dbReference>
<reference evidence="16" key="2">
    <citation type="submission" date="2023-05" db="EMBL/GenBank/DDBJ databases">
        <authorList>
            <consortium name="Lawrence Berkeley National Laboratory"/>
            <person name="Steindorff A."/>
            <person name="Hensen N."/>
            <person name="Bonometti L."/>
            <person name="Westerberg I."/>
            <person name="Brannstrom I.O."/>
            <person name="Guillou S."/>
            <person name="Cros-Aarteil S."/>
            <person name="Calhoun S."/>
            <person name="Haridas S."/>
            <person name="Kuo A."/>
            <person name="Mondo S."/>
            <person name="Pangilinan J."/>
            <person name="Riley R."/>
            <person name="Labutti K."/>
            <person name="Andreopoulos B."/>
            <person name="Lipzen A."/>
            <person name="Chen C."/>
            <person name="Yanf M."/>
            <person name="Daum C."/>
            <person name="Ng V."/>
            <person name="Clum A."/>
            <person name="Ohm R."/>
            <person name="Martin F."/>
            <person name="Silar P."/>
            <person name="Natvig D."/>
            <person name="Lalanne C."/>
            <person name="Gautier V."/>
            <person name="Ament-Velasquez S.L."/>
            <person name="Kruys A."/>
            <person name="Hutchinson M.I."/>
            <person name="Powell A.J."/>
            <person name="Barry K."/>
            <person name="Miller A.N."/>
            <person name="Grigoriev I.V."/>
            <person name="Debuchy R."/>
            <person name="Gladieux P."/>
            <person name="Thoren M.H."/>
            <person name="Johannesson H."/>
        </authorList>
    </citation>
    <scope>NUCLEOTIDE SEQUENCE</scope>
    <source>
        <strain evidence="16">PSN293</strain>
    </source>
</reference>
<dbReference type="PRINTS" id="PR00363">
    <property type="entry name" value="CYTOCHROMEB5"/>
</dbReference>
<dbReference type="GO" id="GO:0046872">
    <property type="term" value="F:metal ion binding"/>
    <property type="evidence" value="ECO:0007669"/>
    <property type="project" value="UniProtKB-UniRule"/>
</dbReference>
<dbReference type="InterPro" id="IPR001709">
    <property type="entry name" value="Flavoprot_Pyr_Nucl_cyt_Rdtase"/>
</dbReference>
<keyword evidence="6 13" id="KW-0479">Metal-binding</keyword>
<evidence type="ECO:0000256" key="1">
    <source>
        <dbReference type="ARBA" id="ARBA00001974"/>
    </source>
</evidence>
<accession>A0AAN6Y3R9</accession>
<evidence type="ECO:0000259" key="14">
    <source>
        <dbReference type="PROSITE" id="PS50255"/>
    </source>
</evidence>
<comment type="similarity">
    <text evidence="3">Belongs to the flavoprotein pyridine nucleotide cytochrome reductase family.</text>
</comment>
<dbReference type="Proteomes" id="UP001301769">
    <property type="component" value="Unassembled WGS sequence"/>
</dbReference>
<dbReference type="SUPFAM" id="SSF55856">
    <property type="entry name" value="Cytochrome b5-like heme/steroid binding domain"/>
    <property type="match status" value="1"/>
</dbReference>
<proteinExistence type="inferred from homology"/>
<evidence type="ECO:0000256" key="4">
    <source>
        <dbReference type="ARBA" id="ARBA00022617"/>
    </source>
</evidence>
<feature type="binding site" evidence="12">
    <location>
        <position position="273"/>
    </location>
    <ligand>
        <name>FAD</name>
        <dbReference type="ChEBI" id="CHEBI:57692"/>
    </ligand>
</feature>
<keyword evidence="7 12" id="KW-0274">FAD</keyword>
<reference evidence="16" key="1">
    <citation type="journal article" date="2023" name="Mol. Phylogenet. Evol.">
        <title>Genome-scale phylogeny and comparative genomics of the fungal order Sordariales.</title>
        <authorList>
            <person name="Hensen N."/>
            <person name="Bonometti L."/>
            <person name="Westerberg I."/>
            <person name="Brannstrom I.O."/>
            <person name="Guillou S."/>
            <person name="Cros-Aarteil S."/>
            <person name="Calhoun S."/>
            <person name="Haridas S."/>
            <person name="Kuo A."/>
            <person name="Mondo S."/>
            <person name="Pangilinan J."/>
            <person name="Riley R."/>
            <person name="LaButti K."/>
            <person name="Andreopoulos B."/>
            <person name="Lipzen A."/>
            <person name="Chen C."/>
            <person name="Yan M."/>
            <person name="Daum C."/>
            <person name="Ng V."/>
            <person name="Clum A."/>
            <person name="Steindorff A."/>
            <person name="Ohm R.A."/>
            <person name="Martin F."/>
            <person name="Silar P."/>
            <person name="Natvig D.O."/>
            <person name="Lalanne C."/>
            <person name="Gautier V."/>
            <person name="Ament-Velasquez S.L."/>
            <person name="Kruys A."/>
            <person name="Hutchinson M.I."/>
            <person name="Powell A.J."/>
            <person name="Barry K."/>
            <person name="Miller A.N."/>
            <person name="Grigoriev I.V."/>
            <person name="Debuchy R."/>
            <person name="Gladieux P."/>
            <person name="Hiltunen Thoren M."/>
            <person name="Johannesson H."/>
        </authorList>
    </citation>
    <scope>NUCLEOTIDE SEQUENCE</scope>
    <source>
        <strain evidence="16">PSN293</strain>
    </source>
</reference>
<dbReference type="SUPFAM" id="SSF52343">
    <property type="entry name" value="Ferredoxin reductase-like, C-terminal NADP-linked domain"/>
    <property type="match status" value="1"/>
</dbReference>
<evidence type="ECO:0000256" key="12">
    <source>
        <dbReference type="PIRSR" id="PIRSR601834-1"/>
    </source>
</evidence>
<dbReference type="Pfam" id="PF00173">
    <property type="entry name" value="Cyt-b5"/>
    <property type="match status" value="1"/>
</dbReference>
<dbReference type="InterPro" id="IPR008333">
    <property type="entry name" value="Cbr1-like_FAD-bd_dom"/>
</dbReference>
<evidence type="ECO:0000256" key="5">
    <source>
        <dbReference type="ARBA" id="ARBA00022630"/>
    </source>
</evidence>
<dbReference type="InterPro" id="IPR001199">
    <property type="entry name" value="Cyt_B5-like_heme/steroid-bd"/>
</dbReference>
<keyword evidence="17" id="KW-1185">Reference proteome</keyword>
<evidence type="ECO:0000256" key="6">
    <source>
        <dbReference type="ARBA" id="ARBA00022723"/>
    </source>
</evidence>
<dbReference type="FunFam" id="3.40.50.80:FF:000009">
    <property type="entry name" value="NADH-cytochrome b5 reductase"/>
    <property type="match status" value="1"/>
</dbReference>
<dbReference type="PRINTS" id="PR00406">
    <property type="entry name" value="CYTB5RDTASE"/>
</dbReference>
<evidence type="ECO:0000256" key="2">
    <source>
        <dbReference type="ARBA" id="ARBA00004572"/>
    </source>
</evidence>
<evidence type="ECO:0000313" key="17">
    <source>
        <dbReference type="Proteomes" id="UP001301769"/>
    </source>
</evidence>
<dbReference type="AlphaFoldDB" id="A0AAN6Y3R9"/>
<feature type="binding site" evidence="12">
    <location>
        <position position="290"/>
    </location>
    <ligand>
        <name>FAD</name>
        <dbReference type="ChEBI" id="CHEBI:57692"/>
    </ligand>
</feature>
<organism evidence="16 17">
    <name type="scientific">Rhypophila decipiens</name>
    <dbReference type="NCBI Taxonomy" id="261697"/>
    <lineage>
        <taxon>Eukaryota</taxon>
        <taxon>Fungi</taxon>
        <taxon>Dikarya</taxon>
        <taxon>Ascomycota</taxon>
        <taxon>Pezizomycotina</taxon>
        <taxon>Sordariomycetes</taxon>
        <taxon>Sordariomycetidae</taxon>
        <taxon>Sordariales</taxon>
        <taxon>Naviculisporaceae</taxon>
        <taxon>Rhypophila</taxon>
    </lineage>
</organism>
<comment type="similarity">
    <text evidence="13">Belongs to the cytochrome b5 family.</text>
</comment>
<keyword evidence="11" id="KW-0472">Membrane</keyword>
<dbReference type="PROSITE" id="PS00191">
    <property type="entry name" value="CYTOCHROME_B5_1"/>
    <property type="match status" value="1"/>
</dbReference>
<dbReference type="GO" id="GO:0016491">
    <property type="term" value="F:oxidoreductase activity"/>
    <property type="evidence" value="ECO:0007669"/>
    <property type="project" value="UniProtKB-KW"/>
</dbReference>
<keyword evidence="5 12" id="KW-0285">Flavoprotein</keyword>
<dbReference type="InterPro" id="IPR017927">
    <property type="entry name" value="FAD-bd_FR_type"/>
</dbReference>